<feature type="transmembrane region" description="Helical" evidence="1">
    <location>
        <begin position="323"/>
        <end position="347"/>
    </location>
</feature>
<organism evidence="2 3">
    <name type="scientific">Brevibacterium ravenspurgense</name>
    <dbReference type="NCBI Taxonomy" id="479117"/>
    <lineage>
        <taxon>Bacteria</taxon>
        <taxon>Bacillati</taxon>
        <taxon>Actinomycetota</taxon>
        <taxon>Actinomycetes</taxon>
        <taxon>Micrococcales</taxon>
        <taxon>Brevibacteriaceae</taxon>
        <taxon>Brevibacterium</taxon>
    </lineage>
</organism>
<feature type="transmembrane region" description="Helical" evidence="1">
    <location>
        <begin position="294"/>
        <end position="311"/>
    </location>
</feature>
<sequence>MDPSAHRLRIPLLAIRSALPAVIVVGAVAFLSGAAAWTIAAAHLMPTSVIIVWAMRGLAAAAGLAVPLGSAVLSLPPTLANLALFFAIYWSGARLRRMLEAEDAEDGTEGRDRLRAQIIGAASVFGIFAVLVIIAAIIGGAAADLRGILRVVVLVSVPVLVSLRPAGELINQAVRDYMGSAALEALRMSRGQTLRVFAALAISSNVVLAVLITIRFSEVTAVLDAYSSPAAAAVGLGVIQLAYAPTIWAAGIAWVSGAGVTLARGVELSAYRGAEGIVPPFPIAYVFPPDPSPWAGLLVLIPVAAVAAAVIGRSAWQSAAQLWPAVFSSVQILIGFAVLCLFFSGGIGGGGLSEVGVDVVPMMFLAGLGTCAVVFAGTGMVWLRDRYSEAE</sequence>
<comment type="caution">
    <text evidence="2">The sequence shown here is derived from an EMBL/GenBank/DDBJ whole genome shotgun (WGS) entry which is preliminary data.</text>
</comment>
<keyword evidence="1" id="KW-1133">Transmembrane helix</keyword>
<feature type="transmembrane region" description="Helical" evidence="1">
    <location>
        <begin position="118"/>
        <end position="142"/>
    </location>
</feature>
<dbReference type="InterPro" id="IPR045931">
    <property type="entry name" value="DUF6350"/>
</dbReference>
<dbReference type="Proteomes" id="UP000243589">
    <property type="component" value="Unassembled WGS sequence"/>
</dbReference>
<name>A0A150HB42_9MICO</name>
<protein>
    <submittedName>
        <fullName evidence="2">Uncharacterized protein</fullName>
    </submittedName>
</protein>
<accession>A0A150HB42</accession>
<dbReference type="Pfam" id="PF19877">
    <property type="entry name" value="DUF6350"/>
    <property type="match status" value="1"/>
</dbReference>
<feature type="transmembrane region" description="Helical" evidence="1">
    <location>
        <begin position="21"/>
        <end position="44"/>
    </location>
</feature>
<feature type="transmembrane region" description="Helical" evidence="1">
    <location>
        <begin position="359"/>
        <end position="383"/>
    </location>
</feature>
<dbReference type="EMBL" id="LQQC01000004">
    <property type="protein sequence ID" value="KXZ59342.1"/>
    <property type="molecule type" value="Genomic_DNA"/>
</dbReference>
<feature type="transmembrane region" description="Helical" evidence="1">
    <location>
        <begin position="64"/>
        <end position="90"/>
    </location>
</feature>
<feature type="transmembrane region" description="Helical" evidence="1">
    <location>
        <begin position="196"/>
        <end position="216"/>
    </location>
</feature>
<evidence type="ECO:0000313" key="3">
    <source>
        <dbReference type="Proteomes" id="UP000243589"/>
    </source>
</evidence>
<keyword evidence="1" id="KW-0812">Transmembrane</keyword>
<dbReference type="RefSeq" id="WP_062019628.1">
    <property type="nucleotide sequence ID" value="NZ_LQQC01000004.1"/>
</dbReference>
<keyword evidence="1" id="KW-0472">Membrane</keyword>
<evidence type="ECO:0000313" key="2">
    <source>
        <dbReference type="EMBL" id="KXZ59342.1"/>
    </source>
</evidence>
<dbReference type="PATRIC" id="fig|479117.4.peg.274"/>
<gene>
    <name evidence="2" type="ORF">Bravens_00274</name>
</gene>
<dbReference type="AlphaFoldDB" id="A0A150HB42"/>
<evidence type="ECO:0000256" key="1">
    <source>
        <dbReference type="SAM" id="Phobius"/>
    </source>
</evidence>
<reference evidence="2 3" key="1">
    <citation type="submission" date="2016-01" db="EMBL/GenBank/DDBJ databases">
        <title>Use of Whole Genome Sequencing to ascertain that Brevibacterium massiliense (Roux, Raoult 2009) is a later heterotypic synonym of Brevibacterium ravenspurgense (Mages 2008).</title>
        <authorList>
            <person name="Bernier A.-M."/>
            <person name="Burdz T."/>
            <person name="Huynh C."/>
            <person name="Pachecho A.L."/>
            <person name="Wiebe D."/>
            <person name="Bonner C."/>
            <person name="Bernard K."/>
        </authorList>
    </citation>
    <scope>NUCLEOTIDE SEQUENCE [LARGE SCALE GENOMIC DNA]</scope>
    <source>
        <strain evidence="2 3">CCUG56047</strain>
    </source>
</reference>
<keyword evidence="3" id="KW-1185">Reference proteome</keyword>
<proteinExistence type="predicted"/>